<gene>
    <name evidence="20" type="primary">DZIP3</name>
</gene>
<dbReference type="GO" id="GO:0061630">
    <property type="term" value="F:ubiquitin protein ligase activity"/>
    <property type="evidence" value="ECO:0007669"/>
    <property type="project" value="UniProtKB-EC"/>
</dbReference>
<dbReference type="InterPro" id="IPR043866">
    <property type="entry name" value="TTC3/DZIP3_dom"/>
</dbReference>
<keyword evidence="8 16" id="KW-0863">Zinc-finger</keyword>
<evidence type="ECO:0000256" key="3">
    <source>
        <dbReference type="ARBA" id="ARBA00004906"/>
    </source>
</evidence>
<dbReference type="GO" id="GO:0031593">
    <property type="term" value="F:polyubiquitin modification-dependent protein binding"/>
    <property type="evidence" value="ECO:0007669"/>
    <property type="project" value="TreeGrafter"/>
</dbReference>
<evidence type="ECO:0000256" key="11">
    <source>
        <dbReference type="ARBA" id="ARBA00022884"/>
    </source>
</evidence>
<dbReference type="Pfam" id="PF19179">
    <property type="entry name" value="TTC3_DZIP3_dom"/>
    <property type="match status" value="1"/>
</dbReference>
<dbReference type="SMART" id="SM00184">
    <property type="entry name" value="RING"/>
    <property type="match status" value="1"/>
</dbReference>
<dbReference type="SUPFAM" id="SSF57850">
    <property type="entry name" value="RING/U-box"/>
    <property type="match status" value="1"/>
</dbReference>
<dbReference type="Pfam" id="PF18738">
    <property type="entry name" value="HEPN_DZIP3"/>
    <property type="match status" value="1"/>
</dbReference>
<sequence length="1172" mass="134399">YISIQNQKLVAQLTKPPRYPGSVDFSKKSFPDFLRLACITCIIKMYVGICFNLKKFLTKLFPQREVAANSQNGEEIVPVLTLRFLITQLEAALRNIQATNYTAHQINIGYYLTLLFLYGVALTERGKKEDYTEAENKFLVMKMVIQENEICENFMSLVYFGRGLLRCAQKRYNGGLLEFHKSLQEIDTNDHWFDIDPTEDEDLPTTFTDLLNDFIKTTESNIMKQTICSYLDCERSCEADILKNTNYKGFFQLMCSKSCCVYFHKICWKKFKNLKYPGENDQTFSGKKCLKEGCTGDMVRMLQCDVPGIVKILFEVVRKDEYITIENLGASYKKLMSLKITDTDIRPKISLKFSTKDEMPIFKLDYNYFYHLLHIIIISGTDIVRQIFDEAMPPPLLKKELLIHKNVLEPYYNHLWTNHPLGGAWHLLYPPNKELPQSKQFDLYLLLALIKHLNVFPAPKKGWNMEPPSSDLSKSADILRLCKYRDILLSEILMNGLTESQFNSIWKKVSDILLRLGMKQEDIEKVKENPIENISLDYHQLSIYLGIPVPEIIQRMLSCYQQGIALQSITGSQRIEIEELQNEEEELSPPLMEYNINVKSNPEIQLAEMNKDGASIPSESSTESIKDLQEVKSKPKKKKKTKNKKVRKEEQLKKEQANLHPVSGFMKDDASDIQEDSASEDKFYSLDELHILDMIEQGSTSKVTAEYGETEKEKLARQRQLYKLHYQCEDFKRQLKTVTFRWQENQMQIKKKDKIIASLNQQVAFGINKVSKLQRQSHAKDNEIKNLKEQLSMKRSQWEMEKHNLESTIKTYLNKLNAETSRALTAEVYFLQCRRDFGLLHLEQTEKECLSQLARVTHMAASNLESLQLKAAVESWNAIVTDVRNKIAFLRTQYNEQINKVKQGFALSTLPPIQLPPPPPSPEILMQQFLGRPLVKESFFRPILTVPQMPAVCPGVISAPGQPRAPLMTGIAWTVPAPVGEAVSPSAGLGSDPPLMNWERITDRLKTAFPQQTRKELTDFLRKLKDIHGKSLSGLTFEEIVYKISQFIDPKRSQSQGKSVPNGNCVSPSHTPPQSNAAQPPKPAWRPLSSQGPASWEGANNLDDEEEEEEPCVICHENLSPENLSVLPCAHKFHSQCIRPWLMQQGTCPTCRLHVLLPEEFPGHPSRHLPKV</sequence>
<evidence type="ECO:0000256" key="8">
    <source>
        <dbReference type="ARBA" id="ARBA00022771"/>
    </source>
</evidence>
<evidence type="ECO:0000256" key="12">
    <source>
        <dbReference type="ARBA" id="ARBA00023054"/>
    </source>
</evidence>
<evidence type="ECO:0000313" key="20">
    <source>
        <dbReference type="Ensembl" id="ENSUAMP00000016968.1"/>
    </source>
</evidence>
<feature type="domain" description="RING-type" evidence="19">
    <location>
        <begin position="1112"/>
        <end position="1152"/>
    </location>
</feature>
<reference evidence="20" key="3">
    <citation type="submission" date="2025-09" db="UniProtKB">
        <authorList>
            <consortium name="Ensembl"/>
        </authorList>
    </citation>
    <scope>IDENTIFICATION</scope>
</reference>
<dbReference type="PROSITE" id="PS50089">
    <property type="entry name" value="ZF_RING_2"/>
    <property type="match status" value="1"/>
</dbReference>
<dbReference type="Pfam" id="PF24905">
    <property type="entry name" value="TTC3_9th"/>
    <property type="match status" value="1"/>
</dbReference>
<feature type="region of interest" description="Disordered" evidence="18">
    <location>
        <begin position="1052"/>
        <end position="1103"/>
    </location>
</feature>
<evidence type="ECO:0000256" key="6">
    <source>
        <dbReference type="ARBA" id="ARBA00022679"/>
    </source>
</evidence>
<dbReference type="UniPathway" id="UPA00143"/>
<comment type="catalytic activity">
    <reaction evidence="1">
        <text>S-ubiquitinyl-[E2 ubiquitin-conjugating enzyme]-L-cysteine + [acceptor protein]-L-lysine = [E2 ubiquitin-conjugating enzyme]-L-cysteine + N(6)-ubiquitinyl-[acceptor protein]-L-lysine.</text>
        <dbReference type="EC" id="2.3.2.27"/>
    </reaction>
</comment>
<keyword evidence="9" id="KW-0833">Ubl conjugation pathway</keyword>
<dbReference type="CDD" id="cd16460">
    <property type="entry name" value="RING-H2_DZIP3"/>
    <property type="match status" value="1"/>
</dbReference>
<comment type="function">
    <text evidence="13">E3 Ubiquitin ligase proteins mediate ubiquitination and subsequent proteasomal degradation of target proteins. E3 ubiquitin ligases accept ubiquitin from an E2 ubiquitin-conjugating enzyme in the form of a thioester and then directly transfers the ubiquitin to targeted substrates. Able to specifically bind RNA.</text>
</comment>
<dbReference type="FunFam" id="3.30.40.10:FF:000308">
    <property type="entry name" value="E3 ubiquitin-protein ligase DZIP3 isoform X1"/>
    <property type="match status" value="1"/>
</dbReference>
<evidence type="ECO:0000256" key="16">
    <source>
        <dbReference type="PROSITE-ProRule" id="PRU00175"/>
    </source>
</evidence>
<dbReference type="GO" id="GO:0000209">
    <property type="term" value="P:protein polyubiquitination"/>
    <property type="evidence" value="ECO:0007669"/>
    <property type="project" value="InterPro"/>
</dbReference>
<dbReference type="GeneTree" id="ENSGT00940000161692"/>
<evidence type="ECO:0000256" key="4">
    <source>
        <dbReference type="ARBA" id="ARBA00012483"/>
    </source>
</evidence>
<dbReference type="Pfam" id="PF24525">
    <property type="entry name" value="TTC3"/>
    <property type="match status" value="1"/>
</dbReference>
<keyword evidence="10" id="KW-0862">Zinc</keyword>
<evidence type="ECO:0000313" key="21">
    <source>
        <dbReference type="Proteomes" id="UP000291022"/>
    </source>
</evidence>
<dbReference type="InterPro" id="IPR056872">
    <property type="entry name" value="TTC3/DZIP3-like_helical"/>
</dbReference>
<keyword evidence="21" id="KW-1185">Reference proteome</keyword>
<evidence type="ECO:0000256" key="9">
    <source>
        <dbReference type="ARBA" id="ARBA00022786"/>
    </source>
</evidence>
<evidence type="ECO:0000256" key="17">
    <source>
        <dbReference type="SAM" id="Coils"/>
    </source>
</evidence>
<proteinExistence type="predicted"/>
<dbReference type="EC" id="2.3.2.27" evidence="4"/>
<dbReference type="InterPro" id="IPR041249">
    <property type="entry name" value="HEPN_DZIP3"/>
</dbReference>
<dbReference type="PANTHER" id="PTHR15727">
    <property type="entry name" value="RING FINGER PROTEIN 214"/>
    <property type="match status" value="1"/>
</dbReference>
<feature type="compositionally biased region" description="Polar residues" evidence="18">
    <location>
        <begin position="1053"/>
        <end position="1078"/>
    </location>
</feature>
<feature type="region of interest" description="Disordered" evidence="18">
    <location>
        <begin position="611"/>
        <end position="674"/>
    </location>
</feature>
<accession>A0A452RE54</accession>
<comment type="pathway">
    <text evidence="3">Protein modification; protein ubiquitination.</text>
</comment>
<dbReference type="GO" id="GO:0005737">
    <property type="term" value="C:cytoplasm"/>
    <property type="evidence" value="ECO:0007669"/>
    <property type="project" value="UniProtKB-SubCell"/>
</dbReference>
<evidence type="ECO:0000256" key="2">
    <source>
        <dbReference type="ARBA" id="ARBA00004496"/>
    </source>
</evidence>
<evidence type="ECO:0000256" key="1">
    <source>
        <dbReference type="ARBA" id="ARBA00000900"/>
    </source>
</evidence>
<evidence type="ECO:0000256" key="15">
    <source>
        <dbReference type="ARBA" id="ARBA00078162"/>
    </source>
</evidence>
<evidence type="ECO:0000256" key="13">
    <source>
        <dbReference type="ARBA" id="ARBA00056312"/>
    </source>
</evidence>
<reference evidence="21" key="1">
    <citation type="submission" date="2016-06" db="EMBL/GenBank/DDBJ databases">
        <title>De novo assembly and RNA-Seq shows season-dependent expression and editing in black bear kidneys.</title>
        <authorList>
            <person name="Korstanje R."/>
            <person name="Srivastava A."/>
            <person name="Sarsani V.K."/>
            <person name="Sheehan S.M."/>
            <person name="Seger R.L."/>
            <person name="Barter M.E."/>
            <person name="Lindqvist C."/>
            <person name="Brody L.C."/>
            <person name="Mullikin J.C."/>
        </authorList>
    </citation>
    <scope>NUCLEOTIDE SEQUENCE [LARGE SCALE GENOMIC DNA]</scope>
</reference>
<keyword evidence="5" id="KW-0963">Cytoplasm</keyword>
<evidence type="ECO:0000256" key="5">
    <source>
        <dbReference type="ARBA" id="ARBA00022490"/>
    </source>
</evidence>
<keyword evidence="11" id="KW-0694">RNA-binding</keyword>
<dbReference type="Proteomes" id="UP000291022">
    <property type="component" value="Unassembled WGS sequence"/>
</dbReference>
<dbReference type="InterPro" id="IPR056870">
    <property type="entry name" value="TTC3/DZIP3/RBM44-like_helical"/>
</dbReference>
<feature type="coiled-coil region" evidence="17">
    <location>
        <begin position="770"/>
        <end position="815"/>
    </location>
</feature>
<name>A0A452RE54_URSAM</name>
<dbReference type="GO" id="GO:0008270">
    <property type="term" value="F:zinc ion binding"/>
    <property type="evidence" value="ECO:0007669"/>
    <property type="project" value="UniProtKB-KW"/>
</dbReference>
<dbReference type="Pfam" id="PF13639">
    <property type="entry name" value="zf-RING_2"/>
    <property type="match status" value="1"/>
</dbReference>
<dbReference type="InterPro" id="IPR033103">
    <property type="entry name" value="DZIP3_RING-H2_finger"/>
</dbReference>
<reference evidence="20" key="2">
    <citation type="submission" date="2025-08" db="UniProtKB">
        <authorList>
            <consortium name="Ensembl"/>
        </authorList>
    </citation>
    <scope>IDENTIFICATION</scope>
</reference>
<keyword evidence="6" id="KW-0808">Transferase</keyword>
<evidence type="ECO:0000256" key="14">
    <source>
        <dbReference type="ARBA" id="ARBA00071921"/>
    </source>
</evidence>
<feature type="compositionally biased region" description="Basic and acidic residues" evidence="18">
    <location>
        <begin position="647"/>
        <end position="657"/>
    </location>
</feature>
<comment type="subcellular location">
    <subcellularLocation>
        <location evidence="2">Cytoplasm</location>
    </subcellularLocation>
</comment>
<dbReference type="GO" id="GO:0003723">
    <property type="term" value="F:RNA binding"/>
    <property type="evidence" value="ECO:0007669"/>
    <property type="project" value="UniProtKB-KW"/>
</dbReference>
<dbReference type="InterPro" id="IPR013083">
    <property type="entry name" value="Znf_RING/FYVE/PHD"/>
</dbReference>
<organism evidence="20 21">
    <name type="scientific">Ursus americanus</name>
    <name type="common">American black bear</name>
    <name type="synonym">Euarctos americanus</name>
    <dbReference type="NCBI Taxonomy" id="9643"/>
    <lineage>
        <taxon>Eukaryota</taxon>
        <taxon>Metazoa</taxon>
        <taxon>Chordata</taxon>
        <taxon>Craniata</taxon>
        <taxon>Vertebrata</taxon>
        <taxon>Euteleostomi</taxon>
        <taxon>Mammalia</taxon>
        <taxon>Eutheria</taxon>
        <taxon>Laurasiatheria</taxon>
        <taxon>Carnivora</taxon>
        <taxon>Caniformia</taxon>
        <taxon>Ursidae</taxon>
        <taxon>Ursus</taxon>
    </lineage>
</organism>
<evidence type="ECO:0000256" key="18">
    <source>
        <dbReference type="SAM" id="MobiDB-lite"/>
    </source>
</evidence>
<feature type="compositionally biased region" description="Basic and acidic residues" evidence="18">
    <location>
        <begin position="624"/>
        <end position="633"/>
    </location>
</feature>
<feature type="compositionally biased region" description="Basic residues" evidence="18">
    <location>
        <begin position="634"/>
        <end position="646"/>
    </location>
</feature>
<dbReference type="Gene3D" id="3.30.40.10">
    <property type="entry name" value="Zinc/RING finger domain, C3HC4 (zinc finger)"/>
    <property type="match status" value="1"/>
</dbReference>
<dbReference type="PANTHER" id="PTHR15727:SF4">
    <property type="entry name" value="E3 UBIQUITIN-PROTEIN LIGASE DZIP3"/>
    <property type="match status" value="1"/>
</dbReference>
<evidence type="ECO:0000256" key="7">
    <source>
        <dbReference type="ARBA" id="ARBA00022723"/>
    </source>
</evidence>
<dbReference type="InterPro" id="IPR001841">
    <property type="entry name" value="Znf_RING"/>
</dbReference>
<keyword evidence="12 17" id="KW-0175">Coiled coil</keyword>
<keyword evidence="7" id="KW-0479">Metal-binding</keyword>
<evidence type="ECO:0000256" key="10">
    <source>
        <dbReference type="ARBA" id="ARBA00022833"/>
    </source>
</evidence>
<dbReference type="Ensembl" id="ENSUAMT00000018998.1">
    <property type="protein sequence ID" value="ENSUAMP00000016968.1"/>
    <property type="gene ID" value="ENSUAMG00000013004.1"/>
</dbReference>
<evidence type="ECO:0000259" key="19">
    <source>
        <dbReference type="PROSITE" id="PS50089"/>
    </source>
</evidence>
<protein>
    <recommendedName>
        <fullName evidence="14">E3 ubiquitin-protein ligase DZIP3</fullName>
        <ecNumber evidence="4">2.3.2.27</ecNumber>
    </recommendedName>
    <alternativeName>
        <fullName evidence="15">RING-type E3 ubiquitin transferase DZIP3</fullName>
    </alternativeName>
</protein>
<dbReference type="AlphaFoldDB" id="A0A452RE54"/>